<gene>
    <name evidence="5" type="ORF">RDWZM_007306</name>
</gene>
<evidence type="ECO:0000256" key="1">
    <source>
        <dbReference type="ARBA" id="ARBA00022737"/>
    </source>
</evidence>
<evidence type="ECO:0000259" key="3">
    <source>
        <dbReference type="Pfam" id="PF17781"/>
    </source>
</evidence>
<feature type="domain" description="RPN1 N-terminal" evidence="3">
    <location>
        <begin position="33"/>
        <end position="325"/>
    </location>
</feature>
<dbReference type="InterPro" id="IPR040892">
    <property type="entry name" value="RPN1_N"/>
</dbReference>
<evidence type="ECO:0000256" key="2">
    <source>
        <dbReference type="ARBA" id="ARBA00022942"/>
    </source>
</evidence>
<dbReference type="PANTHER" id="PTHR10943">
    <property type="entry name" value="26S PROTEASOME NON-ATPASE REGULATORY SUBUNIT"/>
    <property type="match status" value="1"/>
</dbReference>
<keyword evidence="1" id="KW-0677">Repeat</keyword>
<evidence type="ECO:0000313" key="6">
    <source>
        <dbReference type="Proteomes" id="UP001142055"/>
    </source>
</evidence>
<sequence>MNKVVKTNQLIEHKKQFSNENETILRSTIDAYLVELSNNESPEDNLNVLQQLSQLIVTSTGFASIPLTLKIMEKHYETFKSIYDHKRDVQVKMELANLISFVATSHRAPNSKGDVLKYYQLSLKQVVDSWGIAYVRDLVNDIVEQWKSASDDDRLSLIPLISRCASYFLQQNSELEACDLLMETEQMEHLLLIVDNVTICTKVCHYVTACCTYLPQPNNKNILYTIVNLWLKHGQYVHALYVAMKIQCTKSIEKIFQLCNDVHIQMQMALIIARHNISIDEQCCKWPKVVSLLSNEDLHQTFIDVCRQLELNLQPQTLDNILKRHSSGRQCHSQLNQTIPSIDQILINSFINMAFGYDQSLTQLSICVNDTMWIEKNRNDHLLSISTIGLSHLWNTDRIMKIIEPFLHSKVDSIKAGALLAMGLANCTIHSLKYEPKQILLDHLLASNVCNEIQLGTLMALSFAYAAKRRADVVEPILKNIVTNEKSNSYNVGLGSITCGIIYIGHIDGHLIGTLIETIVDRYPKLSFKVTRNIIHSIGLCCMGKDSMMETINGTIDQVFKDNDQLKSYFTLFIEICSLVGSSNILMIQELLNNCRCSIIESKSKVKERNKKVINRNESNDDDNNHFIRTISIIGIGMLSLGDEVNIHMIMREFILMLRNGDRQTKNVVILTIALVHLSNPKLSVIDTLCKFTHSTETAINAIIALGLIGAGTGNGKIGKVLYELINFYRGSNTCRWAINISFGLLYLGNCSLTLNPQMEGCRLIRHQSICGVLIFILHLLDQSYSSRASFATLLHNQTHILLYLTLAIRPKMLVTYDHETMKPIPIQVCVGQPIDITGQAGIMPRSVTAFNTYQTPVLISTNEKAELDNDNFIPLNPYMEGHVLVKRISNNNNSNNVVTDVVKSQMVVMDKTKIEHRIKEKV</sequence>
<proteinExistence type="predicted"/>
<dbReference type="SUPFAM" id="SSF48371">
    <property type="entry name" value="ARM repeat"/>
    <property type="match status" value="1"/>
</dbReference>
<dbReference type="Pfam" id="PF18051">
    <property type="entry name" value="RPN1_C"/>
    <property type="match status" value="1"/>
</dbReference>
<dbReference type="GO" id="GO:0034515">
    <property type="term" value="C:proteasome storage granule"/>
    <property type="evidence" value="ECO:0007669"/>
    <property type="project" value="TreeGrafter"/>
</dbReference>
<dbReference type="OMA" id="RSCERIR"/>
<dbReference type="InterPro" id="IPR016024">
    <property type="entry name" value="ARM-type_fold"/>
</dbReference>
<dbReference type="GO" id="GO:0043161">
    <property type="term" value="P:proteasome-mediated ubiquitin-dependent protein catabolic process"/>
    <property type="evidence" value="ECO:0007669"/>
    <property type="project" value="TreeGrafter"/>
</dbReference>
<dbReference type="InterPro" id="IPR041433">
    <property type="entry name" value="RPN1_C"/>
</dbReference>
<protein>
    <recommendedName>
        <fullName evidence="7">26S proteasome non-ATPase regulatory subunit 2</fullName>
    </recommendedName>
</protein>
<dbReference type="Gene3D" id="1.25.10.10">
    <property type="entry name" value="Leucine-rich Repeat Variant"/>
    <property type="match status" value="1"/>
</dbReference>
<dbReference type="EMBL" id="JAPWDV010000003">
    <property type="protein sequence ID" value="KAJ6216149.1"/>
    <property type="molecule type" value="Genomic_DNA"/>
</dbReference>
<evidence type="ECO:0000259" key="4">
    <source>
        <dbReference type="Pfam" id="PF18051"/>
    </source>
</evidence>
<feature type="domain" description="26S proteasome non-ATPase regulatory subunit RPN1 C-terminal" evidence="4">
    <location>
        <begin position="839"/>
        <end position="888"/>
    </location>
</feature>
<organism evidence="5 6">
    <name type="scientific">Blomia tropicalis</name>
    <name type="common">Mite</name>
    <dbReference type="NCBI Taxonomy" id="40697"/>
    <lineage>
        <taxon>Eukaryota</taxon>
        <taxon>Metazoa</taxon>
        <taxon>Ecdysozoa</taxon>
        <taxon>Arthropoda</taxon>
        <taxon>Chelicerata</taxon>
        <taxon>Arachnida</taxon>
        <taxon>Acari</taxon>
        <taxon>Acariformes</taxon>
        <taxon>Sarcoptiformes</taxon>
        <taxon>Astigmata</taxon>
        <taxon>Glycyphagoidea</taxon>
        <taxon>Echimyopodidae</taxon>
        <taxon>Blomia</taxon>
    </lineage>
</organism>
<dbReference type="PANTHER" id="PTHR10943:SF1">
    <property type="entry name" value="26S PROTEASOME NON-ATPASE REGULATORY SUBUNIT 2"/>
    <property type="match status" value="1"/>
</dbReference>
<dbReference type="AlphaFoldDB" id="A0A9Q0LZ78"/>
<name>A0A9Q0LZ78_BLOTA</name>
<dbReference type="GO" id="GO:0008540">
    <property type="term" value="C:proteasome regulatory particle, base subcomplex"/>
    <property type="evidence" value="ECO:0007669"/>
    <property type="project" value="TreeGrafter"/>
</dbReference>
<evidence type="ECO:0000313" key="5">
    <source>
        <dbReference type="EMBL" id="KAJ6216149.1"/>
    </source>
</evidence>
<accession>A0A9Q0LZ78</accession>
<evidence type="ECO:0008006" key="7">
    <source>
        <dbReference type="Google" id="ProtNLM"/>
    </source>
</evidence>
<dbReference type="Proteomes" id="UP001142055">
    <property type="component" value="Chromosome 3"/>
</dbReference>
<keyword evidence="6" id="KW-1185">Reference proteome</keyword>
<keyword evidence="2" id="KW-0647">Proteasome</keyword>
<comment type="caution">
    <text evidence="5">The sequence shown here is derived from an EMBL/GenBank/DDBJ whole genome shotgun (WGS) entry which is preliminary data.</text>
</comment>
<dbReference type="InterPro" id="IPR011989">
    <property type="entry name" value="ARM-like"/>
</dbReference>
<dbReference type="GO" id="GO:0005634">
    <property type="term" value="C:nucleus"/>
    <property type="evidence" value="ECO:0007669"/>
    <property type="project" value="TreeGrafter"/>
</dbReference>
<dbReference type="Pfam" id="PF17781">
    <property type="entry name" value="RPN1_RPN2_N"/>
    <property type="match status" value="1"/>
</dbReference>
<reference evidence="5" key="1">
    <citation type="submission" date="2022-12" db="EMBL/GenBank/DDBJ databases">
        <title>Genome assemblies of Blomia tropicalis.</title>
        <authorList>
            <person name="Cui Y."/>
        </authorList>
    </citation>
    <scope>NUCLEOTIDE SEQUENCE</scope>
    <source>
        <tissue evidence="5">Adult mites</tissue>
    </source>
</reference>